<sequence>MSEDKHSAPEIPATAVERIRFQDDEEAAHPRYTRRGRDRRTSSDSLVISRARSMSRGRTDPSIALPIQYRTASFQIEESKGKETADLKSAKNNAAQDLQDLDWHTVTADEACQRLTTSADAGLSEEQANRRLADYGKNAPSPPETHRIKTVFGYFFRGFGIILLTGAILVFVSWKPLGDPPAIANLALAIVLLTVFFIQAGFNVFQDWSTSRVMSSIKGMLPEDCQVVRDGCTLRLPAIDIVPGDVVAIRAGDKLPADVRFLQVSPDAKFDRSVLTGESKPVSAAINHTDTNYLETLNIGLQGTHCILGSCVGAVVGTGDKTVFGRIAKLTNEPKTKMTPLEREVLYFVVIISSTMLTMITIVLVVWAAWLRRAHPDWINVPTLIVDCVSVAIAFIPEGLPIALTAGLTITANLMKKNKVLCKSLKTVETLGSVSVICSDKTGTLTEGRMAVSDIVLGSHTMSVDEARETISANKGSTEKGSADTVSMAAVSSGVSQLRAMASLCNAASFDVSGEAEAVAVEKRKTFGDATDSAILRFAEKVEDGGVAYFRACWRRTFELAFSSKNKFMIRCFTITRSESLGECLPKDEAKSFSERDMLLTIKGAPDVLMTRCTHYTDSTGTTHPLDEDMLASLEQLKNNYSSQGKRCLLLARKTLCAGTLADEADSTNYEAQVTEEARTGLTLVGMVAIIDPLRPEIQDVVSTLRGAGIRIAMVTGDFALTALAIAREAGIVTSLTVDSATALARQPSYQQSDEALRNVYPSLPPQPRKTGGAIVISGPELLALNEYQWQSLTQYDEVVFARTTPEQKLRIVREFQAANVVAMTGDGVNDAPSLKAADVGISLGSGSDIAMEAADMILLDSFSSVVVAVQYGRVVFDNLKKVISYLLPAGTFAEFWPVMTSVLFGLPQILSSFLMIIICCFTDCAAATMLSYEKPEADVLHRPPRNAKKDRLVNWQLIAQSYGVIGVIHTLTSFSMSYWYLERNGIHFRDLWFSFGRLPPGVDADYYAAKINEASSIYFVNLVVSQWFNLMATRTRKLSILQHPPLFRKESSNWYLFPAVGFSLVMAVLWLYITPLRPVVGTTGVSVEFWFLPFAFGTFILLMDEARKYMVRNYPKGLVARAAW</sequence>
<comment type="caution">
    <text evidence="1">The sequence shown here is derived from an EMBL/GenBank/DDBJ whole genome shotgun (WGS) entry which is preliminary data.</text>
</comment>
<protein>
    <submittedName>
        <fullName evidence="1">Uncharacterized protein</fullName>
    </submittedName>
</protein>
<keyword evidence="2" id="KW-1185">Reference proteome</keyword>
<gene>
    <name evidence="1" type="ORF">N3K66_007096</name>
</gene>
<reference evidence="1" key="1">
    <citation type="submission" date="2022-10" db="EMBL/GenBank/DDBJ databases">
        <title>Complete Genome of Trichothecium roseum strain YXFP-22015, a Plant Pathogen Isolated from Citrus.</title>
        <authorList>
            <person name="Wang Y."/>
            <person name="Zhu L."/>
        </authorList>
    </citation>
    <scope>NUCLEOTIDE SEQUENCE</scope>
    <source>
        <strain evidence="1">YXFP-22015</strain>
    </source>
</reference>
<dbReference type="EMBL" id="CM047945">
    <property type="protein sequence ID" value="KAI9898736.1"/>
    <property type="molecule type" value="Genomic_DNA"/>
</dbReference>
<evidence type="ECO:0000313" key="1">
    <source>
        <dbReference type="EMBL" id="KAI9898736.1"/>
    </source>
</evidence>
<organism evidence="1 2">
    <name type="scientific">Trichothecium roseum</name>
    <dbReference type="NCBI Taxonomy" id="47278"/>
    <lineage>
        <taxon>Eukaryota</taxon>
        <taxon>Fungi</taxon>
        <taxon>Dikarya</taxon>
        <taxon>Ascomycota</taxon>
        <taxon>Pezizomycotina</taxon>
        <taxon>Sordariomycetes</taxon>
        <taxon>Hypocreomycetidae</taxon>
        <taxon>Hypocreales</taxon>
        <taxon>Hypocreales incertae sedis</taxon>
        <taxon>Trichothecium</taxon>
    </lineage>
</organism>
<proteinExistence type="predicted"/>
<name>A0ACC0UX89_9HYPO</name>
<evidence type="ECO:0000313" key="2">
    <source>
        <dbReference type="Proteomes" id="UP001163324"/>
    </source>
</evidence>
<dbReference type="Proteomes" id="UP001163324">
    <property type="component" value="Chromosome 6"/>
</dbReference>
<accession>A0ACC0UX89</accession>